<dbReference type="CDD" id="cd00610">
    <property type="entry name" value="OAT_like"/>
    <property type="match status" value="1"/>
</dbReference>
<reference evidence="7 8" key="1">
    <citation type="journal article" date="2019" name="Nat. Microbiol.">
        <title>Mediterranean grassland soil C-N compound turnover is dependent on rainfall and depth, and is mediated by genomically divergent microorganisms.</title>
        <authorList>
            <person name="Diamond S."/>
            <person name="Andeer P.F."/>
            <person name="Li Z."/>
            <person name="Crits-Christoph A."/>
            <person name="Burstein D."/>
            <person name="Anantharaman K."/>
            <person name="Lane K.R."/>
            <person name="Thomas B.C."/>
            <person name="Pan C."/>
            <person name="Northen T.R."/>
            <person name="Banfield J.F."/>
        </authorList>
    </citation>
    <scope>NUCLEOTIDE SEQUENCE [LARGE SCALE GENOMIC DNA]</scope>
    <source>
        <strain evidence="7">NP_8</strain>
    </source>
</reference>
<gene>
    <name evidence="7" type="ORF">E6H05_01060</name>
</gene>
<sequence>MRSEHRDRLVQETLDKYARYVNAGLAKLYRFANVMTVEWEARGAIIHDLHGKEYIDCSGGPAIFNVGHRHPKVIAAVKEQLDRMPMSVRAMPRKPEADLAELLAQITPGELQYTFFANSGTEANEGALKLARLATGRTEFVAAEGAFHGKTMGALSASGREKYKAPFQPLVPGFTHVSFGDLEAMARAVSDRTAAVILEPIQGENGVIVPPDGYLWGVRKICDQRGALLILDEVQTGLGRTGRMFACEHWGVVPDILTMAKALGGGVMPIGAFTGRPALWKALETNPYLHSSTFGGNPLACAAGIATIRVIQDERLIERAADLGTYLMERLAALARRHPAMVKQVRGKGLLVGVEFTDPDIVLLVTAEALQRGVIVFYSLNNPSTFRLAPPLVITRPQLDRAVEALEEAVAAAEALLAEVASEATAPS</sequence>
<evidence type="ECO:0000256" key="6">
    <source>
        <dbReference type="SAM" id="Coils"/>
    </source>
</evidence>
<accession>A0A537J0P3</accession>
<keyword evidence="4 5" id="KW-0663">Pyridoxal phosphate</keyword>
<dbReference type="SUPFAM" id="SSF53383">
    <property type="entry name" value="PLP-dependent transferases"/>
    <property type="match status" value="1"/>
</dbReference>
<evidence type="ECO:0000256" key="5">
    <source>
        <dbReference type="RuleBase" id="RU003560"/>
    </source>
</evidence>
<organism evidence="7 8">
    <name type="scientific">Candidatus Segetimicrobium genomatis</name>
    <dbReference type="NCBI Taxonomy" id="2569760"/>
    <lineage>
        <taxon>Bacteria</taxon>
        <taxon>Bacillati</taxon>
        <taxon>Candidatus Sysuimicrobiota</taxon>
        <taxon>Candidatus Sysuimicrobiia</taxon>
        <taxon>Candidatus Sysuimicrobiales</taxon>
        <taxon>Candidatus Segetimicrobiaceae</taxon>
        <taxon>Candidatus Segetimicrobium</taxon>
    </lineage>
</organism>
<evidence type="ECO:0000256" key="2">
    <source>
        <dbReference type="ARBA" id="ARBA00022576"/>
    </source>
</evidence>
<dbReference type="PANTHER" id="PTHR11986:SF79">
    <property type="entry name" value="ACETYLORNITHINE AMINOTRANSFERASE, MITOCHONDRIAL"/>
    <property type="match status" value="1"/>
</dbReference>
<comment type="cofactor">
    <cofactor evidence="1">
        <name>pyridoxal 5'-phosphate</name>
        <dbReference type="ChEBI" id="CHEBI:597326"/>
    </cofactor>
</comment>
<comment type="caution">
    <text evidence="7">The sequence shown here is derived from an EMBL/GenBank/DDBJ whole genome shotgun (WGS) entry which is preliminary data.</text>
</comment>
<dbReference type="Pfam" id="PF00202">
    <property type="entry name" value="Aminotran_3"/>
    <property type="match status" value="1"/>
</dbReference>
<evidence type="ECO:0000256" key="1">
    <source>
        <dbReference type="ARBA" id="ARBA00001933"/>
    </source>
</evidence>
<evidence type="ECO:0000256" key="4">
    <source>
        <dbReference type="ARBA" id="ARBA00022898"/>
    </source>
</evidence>
<comment type="similarity">
    <text evidence="5">Belongs to the class-III pyridoxal-phosphate-dependent aminotransferase family.</text>
</comment>
<dbReference type="InterPro" id="IPR050103">
    <property type="entry name" value="Class-III_PLP-dep_AT"/>
</dbReference>
<dbReference type="EMBL" id="VBAP01000006">
    <property type="protein sequence ID" value="TMI77121.1"/>
    <property type="molecule type" value="Genomic_DNA"/>
</dbReference>
<dbReference type="GO" id="GO:0008483">
    <property type="term" value="F:transaminase activity"/>
    <property type="evidence" value="ECO:0007669"/>
    <property type="project" value="UniProtKB-KW"/>
</dbReference>
<dbReference type="InterPro" id="IPR049704">
    <property type="entry name" value="Aminotrans_3_PPA_site"/>
</dbReference>
<dbReference type="InterPro" id="IPR005814">
    <property type="entry name" value="Aminotrans_3"/>
</dbReference>
<proteinExistence type="inferred from homology"/>
<dbReference type="InterPro" id="IPR015422">
    <property type="entry name" value="PyrdxlP-dep_Trfase_small"/>
</dbReference>
<keyword evidence="6" id="KW-0175">Coiled coil</keyword>
<dbReference type="Gene3D" id="3.90.1150.10">
    <property type="entry name" value="Aspartate Aminotransferase, domain 1"/>
    <property type="match status" value="1"/>
</dbReference>
<dbReference type="GO" id="GO:0030170">
    <property type="term" value="F:pyridoxal phosphate binding"/>
    <property type="evidence" value="ECO:0007669"/>
    <property type="project" value="InterPro"/>
</dbReference>
<dbReference type="InterPro" id="IPR015421">
    <property type="entry name" value="PyrdxlP-dep_Trfase_major"/>
</dbReference>
<dbReference type="GO" id="GO:0042802">
    <property type="term" value="F:identical protein binding"/>
    <property type="evidence" value="ECO:0007669"/>
    <property type="project" value="TreeGrafter"/>
</dbReference>
<protein>
    <submittedName>
        <fullName evidence="7">Aminotransferase class III-fold pyridoxal phosphate-dependent enzyme</fullName>
    </submittedName>
</protein>
<evidence type="ECO:0000256" key="3">
    <source>
        <dbReference type="ARBA" id="ARBA00022679"/>
    </source>
</evidence>
<dbReference type="InterPro" id="IPR015424">
    <property type="entry name" value="PyrdxlP-dep_Trfase"/>
</dbReference>
<evidence type="ECO:0000313" key="7">
    <source>
        <dbReference type="EMBL" id="TMI77121.1"/>
    </source>
</evidence>
<dbReference type="Gene3D" id="3.40.640.10">
    <property type="entry name" value="Type I PLP-dependent aspartate aminotransferase-like (Major domain)"/>
    <property type="match status" value="1"/>
</dbReference>
<feature type="coiled-coil region" evidence="6">
    <location>
        <begin position="396"/>
        <end position="423"/>
    </location>
</feature>
<dbReference type="FunFam" id="3.40.640.10:FF:000004">
    <property type="entry name" value="Acetylornithine aminotransferase"/>
    <property type="match status" value="1"/>
</dbReference>
<name>A0A537J0P3_9BACT</name>
<keyword evidence="2 7" id="KW-0032">Aminotransferase</keyword>
<dbReference type="AlphaFoldDB" id="A0A537J0P3"/>
<dbReference type="PANTHER" id="PTHR11986">
    <property type="entry name" value="AMINOTRANSFERASE CLASS III"/>
    <property type="match status" value="1"/>
</dbReference>
<evidence type="ECO:0000313" key="8">
    <source>
        <dbReference type="Proteomes" id="UP000318834"/>
    </source>
</evidence>
<keyword evidence="3 7" id="KW-0808">Transferase</keyword>
<dbReference type="PIRSF" id="PIRSF000521">
    <property type="entry name" value="Transaminase_4ab_Lys_Orn"/>
    <property type="match status" value="1"/>
</dbReference>
<dbReference type="Proteomes" id="UP000318834">
    <property type="component" value="Unassembled WGS sequence"/>
</dbReference>
<dbReference type="PROSITE" id="PS00600">
    <property type="entry name" value="AA_TRANSFER_CLASS_3"/>
    <property type="match status" value="1"/>
</dbReference>